<dbReference type="SUPFAM" id="SSF54236">
    <property type="entry name" value="Ubiquitin-like"/>
    <property type="match status" value="1"/>
</dbReference>
<dbReference type="PROSITE" id="PS50237">
    <property type="entry name" value="HECT"/>
    <property type="match status" value="1"/>
</dbReference>
<proteinExistence type="predicted"/>
<sequence length="681" mass="76030">MSRANRLPGNVKKKRSLAKKAGRKQDTVTLCVTLLDNPDIKKISSLEITRLNGIGLGNKGRVTFSKHSNGQKLREKLLEHYPELGGLYEFNFCRLGPDRKLTVLPKDVTTPVHLRKALGRSSLYLQPNTTIHMATCSTAEKIPQGASSFCTPPTTKHGKEKVVNADKDVQMDTCSTCERHPEYTPSFQTPLTTMSGKDKEENANIHVQDPESGYNELAHGYTQRLKMLRRRRRDCVPPEPEKGIVLKIIMTDMNPLLRRFDVEDDFMLLVDFIGSQEEASLDFDMYFPAMKKTLHSSMTGGVSLKSLGITASMVVYVKWEKDDVCYCNDCNSKDTESTSRRMEIRSFISAGTPTVSFSIPVGDQQQGNEVPASPAPSEDSGGSELMAVSLIPDENNTKAGSDQEDDHSPEEIVVTVDVDDDQEYQSIHSLVPEQSLTDSCGADVDVVHTSHKTRDISHMERERNSWESLPFVAADFVPLEFMADPELALEMAIQDSLKDATYNEEAKVNVNNELDEHEVKMLVQHHSERVLTQDIRSINVSRTNLWKTFMPYMRRAAFLKKMGELSVTFVNDEGEEDASDLGGPRREFFRLLKNAICNDSGVLEASPSGMLFKPNITAYKNGLYKMIGQMFAMCLVQGGEPPSILAPPVVDYLVSGDITKVNASILDVPNHKVRQDLQKVL</sequence>
<gene>
    <name evidence="5" type="ORF">HOLleu_41920</name>
</gene>
<dbReference type="AlphaFoldDB" id="A0A9Q1BB12"/>
<dbReference type="SUPFAM" id="SSF56204">
    <property type="entry name" value="Hect, E3 ligase catalytic domain"/>
    <property type="match status" value="1"/>
</dbReference>
<evidence type="ECO:0000313" key="6">
    <source>
        <dbReference type="Proteomes" id="UP001152320"/>
    </source>
</evidence>
<accession>A0A9Q1BB12</accession>
<evidence type="ECO:0000256" key="1">
    <source>
        <dbReference type="ARBA" id="ARBA00022786"/>
    </source>
</evidence>
<evidence type="ECO:0000256" key="2">
    <source>
        <dbReference type="PROSITE-ProRule" id="PRU00104"/>
    </source>
</evidence>
<dbReference type="GO" id="GO:0004842">
    <property type="term" value="F:ubiquitin-protein transferase activity"/>
    <property type="evidence" value="ECO:0007669"/>
    <property type="project" value="InterPro"/>
</dbReference>
<comment type="caution">
    <text evidence="2">Lacks conserved residue(s) required for the propagation of feature annotation.</text>
</comment>
<dbReference type="InterPro" id="IPR000569">
    <property type="entry name" value="HECT_dom"/>
</dbReference>
<protein>
    <submittedName>
        <fullName evidence="5">G2/M phase-specific E3 ubiquitin-protein ligase</fullName>
    </submittedName>
</protein>
<organism evidence="5 6">
    <name type="scientific">Holothuria leucospilota</name>
    <name type="common">Black long sea cucumber</name>
    <name type="synonym">Mertensiothuria leucospilota</name>
    <dbReference type="NCBI Taxonomy" id="206669"/>
    <lineage>
        <taxon>Eukaryota</taxon>
        <taxon>Metazoa</taxon>
        <taxon>Echinodermata</taxon>
        <taxon>Eleutherozoa</taxon>
        <taxon>Echinozoa</taxon>
        <taxon>Holothuroidea</taxon>
        <taxon>Aspidochirotacea</taxon>
        <taxon>Aspidochirotida</taxon>
        <taxon>Holothuriidae</taxon>
        <taxon>Holothuria</taxon>
    </lineage>
</organism>
<dbReference type="InterPro" id="IPR029071">
    <property type="entry name" value="Ubiquitin-like_domsf"/>
</dbReference>
<comment type="caution">
    <text evidence="5">The sequence shown here is derived from an EMBL/GenBank/DDBJ whole genome shotgun (WGS) entry which is preliminary data.</text>
</comment>
<dbReference type="EMBL" id="JAIZAY010000023">
    <property type="protein sequence ID" value="KAJ8020075.1"/>
    <property type="molecule type" value="Genomic_DNA"/>
</dbReference>
<dbReference type="OrthoDB" id="2384350at2759"/>
<evidence type="ECO:0000259" key="4">
    <source>
        <dbReference type="PROSITE" id="PS50237"/>
    </source>
</evidence>
<feature type="region of interest" description="Disordered" evidence="3">
    <location>
        <begin position="1"/>
        <end position="20"/>
    </location>
</feature>
<keyword evidence="6" id="KW-1185">Reference proteome</keyword>
<dbReference type="Proteomes" id="UP001152320">
    <property type="component" value="Chromosome 23"/>
</dbReference>
<evidence type="ECO:0000256" key="3">
    <source>
        <dbReference type="SAM" id="MobiDB-lite"/>
    </source>
</evidence>
<feature type="region of interest" description="Disordered" evidence="3">
    <location>
        <begin position="358"/>
        <end position="383"/>
    </location>
</feature>
<keyword evidence="1 2" id="KW-0833">Ubl conjugation pathway</keyword>
<evidence type="ECO:0000313" key="5">
    <source>
        <dbReference type="EMBL" id="KAJ8020075.1"/>
    </source>
</evidence>
<feature type="compositionally biased region" description="Polar residues" evidence="3">
    <location>
        <begin position="358"/>
        <end position="368"/>
    </location>
</feature>
<feature type="compositionally biased region" description="Basic residues" evidence="3">
    <location>
        <begin position="11"/>
        <end position="20"/>
    </location>
</feature>
<reference evidence="5" key="1">
    <citation type="submission" date="2021-10" db="EMBL/GenBank/DDBJ databases">
        <title>Tropical sea cucumber genome reveals ecological adaptation and Cuvierian tubules defense mechanism.</title>
        <authorList>
            <person name="Chen T."/>
        </authorList>
    </citation>
    <scope>NUCLEOTIDE SEQUENCE</scope>
    <source>
        <strain evidence="5">Nanhai2018</strain>
        <tissue evidence="5">Muscle</tissue>
    </source>
</reference>
<dbReference type="InterPro" id="IPR035983">
    <property type="entry name" value="Hect_E3_ubiquitin_ligase"/>
</dbReference>
<name>A0A9Q1BB12_HOLLE</name>
<feature type="domain" description="HECT" evidence="4">
    <location>
        <begin position="555"/>
        <end position="598"/>
    </location>
</feature>
<dbReference type="Gene3D" id="3.90.1750.10">
    <property type="entry name" value="Hect, E3 ligase catalytic domains"/>
    <property type="match status" value="1"/>
</dbReference>